<evidence type="ECO:0000313" key="5">
    <source>
        <dbReference type="Proteomes" id="UP000011602"/>
    </source>
</evidence>
<reference evidence="4 5" key="1">
    <citation type="journal article" date="2014" name="PLoS Genet.">
        <title>Phylogenetically driven sequencing of extremely halophilic archaea reveals strategies for static and dynamic osmo-response.</title>
        <authorList>
            <person name="Becker E.A."/>
            <person name="Seitzer P.M."/>
            <person name="Tritt A."/>
            <person name="Larsen D."/>
            <person name="Krusor M."/>
            <person name="Yao A.I."/>
            <person name="Wu D."/>
            <person name="Madern D."/>
            <person name="Eisen J.A."/>
            <person name="Darling A.E."/>
            <person name="Facciotti M.T."/>
        </authorList>
    </citation>
    <scope>NUCLEOTIDE SEQUENCE [LARGE SCALE GENOMIC DNA]</scope>
    <source>
        <strain evidence="4 5">JCM 12255</strain>
    </source>
</reference>
<evidence type="ECO:0000259" key="3">
    <source>
        <dbReference type="Pfam" id="PF24008"/>
    </source>
</evidence>
<feature type="region of interest" description="Disordered" evidence="1">
    <location>
        <begin position="1"/>
        <end position="77"/>
    </location>
</feature>
<proteinExistence type="predicted"/>
<evidence type="ECO:0000256" key="2">
    <source>
        <dbReference type="SAM" id="Phobius"/>
    </source>
</evidence>
<feature type="region of interest" description="Disordered" evidence="1">
    <location>
        <begin position="145"/>
        <end position="181"/>
    </location>
</feature>
<evidence type="ECO:0000256" key="1">
    <source>
        <dbReference type="SAM" id="MobiDB-lite"/>
    </source>
</evidence>
<protein>
    <recommendedName>
        <fullName evidence="3">DUF7322 domain-containing protein</fullName>
    </recommendedName>
</protein>
<keyword evidence="2" id="KW-1133">Transmembrane helix</keyword>
<dbReference type="RefSeq" id="WP_007257696.1">
    <property type="nucleotide sequence ID" value="NZ_AOHZ01000011.1"/>
</dbReference>
<feature type="transmembrane region" description="Helical" evidence="2">
    <location>
        <begin position="86"/>
        <end position="109"/>
    </location>
</feature>
<feature type="compositionally biased region" description="Basic and acidic residues" evidence="1">
    <location>
        <begin position="154"/>
        <end position="181"/>
    </location>
</feature>
<dbReference type="Proteomes" id="UP000011602">
    <property type="component" value="Unassembled WGS sequence"/>
</dbReference>
<dbReference type="STRING" id="1227499.C493_01926"/>
<keyword evidence="2" id="KW-0812">Transmembrane</keyword>
<keyword evidence="2" id="KW-0472">Membrane</keyword>
<feature type="transmembrane region" description="Helical" evidence="2">
    <location>
        <begin position="115"/>
        <end position="131"/>
    </location>
</feature>
<organism evidence="4 5">
    <name type="scientific">Natronolimnohabitans innermongolicus JCM 12255</name>
    <dbReference type="NCBI Taxonomy" id="1227499"/>
    <lineage>
        <taxon>Archaea</taxon>
        <taxon>Methanobacteriati</taxon>
        <taxon>Methanobacteriota</taxon>
        <taxon>Stenosarchaea group</taxon>
        <taxon>Halobacteria</taxon>
        <taxon>Halobacteriales</taxon>
        <taxon>Natrialbaceae</taxon>
        <taxon>Natronolimnohabitans</taxon>
    </lineage>
</organism>
<dbReference type="OrthoDB" id="330633at2157"/>
<sequence length="181" mass="20162">MGDDRSDDEVEDEPQSELGEYDPEAEFRDPDSDTLTIPEVPTEKAGSTLREDIRSEMDSDEEDDSTSSSEVPTPGTDVHPELAKQFWALVLVLNFAVLAYALAAMFLFIEGEPTYAAYLLAAGFALTGFLIRRYRYVKRHDFPAEEDAADDECAERAERSDERAGGSDEHTEGPDERDSEP</sequence>
<comment type="caution">
    <text evidence="4">The sequence shown here is derived from an EMBL/GenBank/DDBJ whole genome shotgun (WGS) entry which is preliminary data.</text>
</comment>
<dbReference type="EMBL" id="AOHZ01000011">
    <property type="protein sequence ID" value="ELY61583.1"/>
    <property type="molecule type" value="Genomic_DNA"/>
</dbReference>
<gene>
    <name evidence="4" type="ORF">C493_01926</name>
</gene>
<feature type="domain" description="DUF7322" evidence="3">
    <location>
        <begin position="76"/>
        <end position="135"/>
    </location>
</feature>
<keyword evidence="5" id="KW-1185">Reference proteome</keyword>
<dbReference type="InterPro" id="IPR055746">
    <property type="entry name" value="DUF7322"/>
</dbReference>
<accession>L9XLQ6</accession>
<dbReference type="eggNOG" id="arCOG06289">
    <property type="taxonomic scope" value="Archaea"/>
</dbReference>
<evidence type="ECO:0000313" key="4">
    <source>
        <dbReference type="EMBL" id="ELY61583.1"/>
    </source>
</evidence>
<dbReference type="AlphaFoldDB" id="L9XLQ6"/>
<feature type="compositionally biased region" description="Acidic residues" evidence="1">
    <location>
        <begin position="1"/>
        <end position="24"/>
    </location>
</feature>
<dbReference type="Pfam" id="PF24008">
    <property type="entry name" value="DUF7322"/>
    <property type="match status" value="1"/>
</dbReference>
<name>L9XLQ6_9EURY</name>